<accession>A0ABQ9URY8</accession>
<reference evidence="6 7" key="1">
    <citation type="submission" date="2023-05" db="EMBL/GenBank/DDBJ databases">
        <title>B98-5 Cell Line De Novo Hybrid Assembly: An Optical Mapping Approach.</title>
        <authorList>
            <person name="Kananen K."/>
            <person name="Auerbach J.A."/>
            <person name="Kautto E."/>
            <person name="Blachly J.S."/>
        </authorList>
    </citation>
    <scope>NUCLEOTIDE SEQUENCE [LARGE SCALE GENOMIC DNA]</scope>
    <source>
        <strain evidence="6">B95-8</strain>
        <tissue evidence="6">Cell line</tissue>
    </source>
</reference>
<dbReference type="PANTHER" id="PTHR14338">
    <property type="entry name" value="ACTIN FILAMENT-ASSOCIATED PROTEIN 1 FAMILY MEMBER"/>
    <property type="match status" value="1"/>
</dbReference>
<feature type="region of interest" description="Disordered" evidence="5">
    <location>
        <begin position="178"/>
        <end position="215"/>
    </location>
</feature>
<sequence length="215" mass="22817">MGLKPLREDQDETNSDSSHSSNSRAQWPSEHFGGNALFPGEPCEADICSGGDKLAGEAIVTSPAPGRPGASAGAVHLQAKGLFVSPCGPEAENLTSCRLPRHAARPHTKPFLLEPEALEQLLTELDDFLKILDQENLSSTALVKKSCLAELLRLYTKSSTFTSLLSAAMSAGQQHIKEVQHGNADGKSTLQSGKVRGGMKDSSVESSVKHTPQTT</sequence>
<evidence type="ECO:0000313" key="7">
    <source>
        <dbReference type="Proteomes" id="UP001266305"/>
    </source>
</evidence>
<dbReference type="Proteomes" id="UP001266305">
    <property type="component" value="Unassembled WGS sequence"/>
</dbReference>
<feature type="compositionally biased region" description="Polar residues" evidence="5">
    <location>
        <begin position="204"/>
        <end position="215"/>
    </location>
</feature>
<keyword evidence="4" id="KW-0175">Coiled coil</keyword>
<proteinExistence type="predicted"/>
<comment type="subcellular location">
    <subcellularLocation>
        <location evidence="1">Cytoplasm</location>
    </subcellularLocation>
</comment>
<keyword evidence="7" id="KW-1185">Reference proteome</keyword>
<dbReference type="EMBL" id="JASSZA010000011">
    <property type="protein sequence ID" value="KAK2099037.1"/>
    <property type="molecule type" value="Genomic_DNA"/>
</dbReference>
<evidence type="ECO:0000256" key="1">
    <source>
        <dbReference type="ARBA" id="ARBA00004496"/>
    </source>
</evidence>
<keyword evidence="3" id="KW-0677">Repeat</keyword>
<protein>
    <submittedName>
        <fullName evidence="6">Uncharacterized protein</fullName>
    </submittedName>
</protein>
<evidence type="ECO:0000256" key="3">
    <source>
        <dbReference type="ARBA" id="ARBA00022737"/>
    </source>
</evidence>
<feature type="region of interest" description="Disordered" evidence="5">
    <location>
        <begin position="1"/>
        <end position="38"/>
    </location>
</feature>
<name>A0ABQ9URY8_SAGOE</name>
<gene>
    <name evidence="6" type="ORF">P7K49_024488</name>
</gene>
<keyword evidence="2" id="KW-0963">Cytoplasm</keyword>
<evidence type="ECO:0000256" key="5">
    <source>
        <dbReference type="SAM" id="MobiDB-lite"/>
    </source>
</evidence>
<dbReference type="InterPro" id="IPR030113">
    <property type="entry name" value="AFAP"/>
</dbReference>
<dbReference type="PANTHER" id="PTHR14338:SF4">
    <property type="entry name" value="ACTIN FILAMENT-ASSOCIATED PROTEIN 1-LIKE 2"/>
    <property type="match status" value="1"/>
</dbReference>
<comment type="caution">
    <text evidence="6">The sequence shown here is derived from an EMBL/GenBank/DDBJ whole genome shotgun (WGS) entry which is preliminary data.</text>
</comment>
<evidence type="ECO:0000313" key="6">
    <source>
        <dbReference type="EMBL" id="KAK2099037.1"/>
    </source>
</evidence>
<evidence type="ECO:0000256" key="4">
    <source>
        <dbReference type="ARBA" id="ARBA00023054"/>
    </source>
</evidence>
<evidence type="ECO:0000256" key="2">
    <source>
        <dbReference type="ARBA" id="ARBA00022490"/>
    </source>
</evidence>
<organism evidence="6 7">
    <name type="scientific">Saguinus oedipus</name>
    <name type="common">Cotton-top tamarin</name>
    <name type="synonym">Oedipomidas oedipus</name>
    <dbReference type="NCBI Taxonomy" id="9490"/>
    <lineage>
        <taxon>Eukaryota</taxon>
        <taxon>Metazoa</taxon>
        <taxon>Chordata</taxon>
        <taxon>Craniata</taxon>
        <taxon>Vertebrata</taxon>
        <taxon>Euteleostomi</taxon>
        <taxon>Mammalia</taxon>
        <taxon>Eutheria</taxon>
        <taxon>Euarchontoglires</taxon>
        <taxon>Primates</taxon>
        <taxon>Haplorrhini</taxon>
        <taxon>Platyrrhini</taxon>
        <taxon>Cebidae</taxon>
        <taxon>Callitrichinae</taxon>
        <taxon>Saguinus</taxon>
    </lineage>
</organism>